<dbReference type="OrthoDB" id="2139523at2"/>
<dbReference type="Proteomes" id="UP000306420">
    <property type="component" value="Unassembled WGS sequence"/>
</dbReference>
<gene>
    <name evidence="1" type="ORF">FEZ33_06180</name>
</gene>
<dbReference type="AlphaFoldDB" id="A0A5R9DZF3"/>
<dbReference type="InterPro" id="IPR015231">
    <property type="entry name" value="DUF1934"/>
</dbReference>
<evidence type="ECO:0000313" key="1">
    <source>
        <dbReference type="EMBL" id="TLQ41456.1"/>
    </source>
</evidence>
<name>A0A5R9DZF3_9LACT</name>
<reference evidence="1 2" key="1">
    <citation type="submission" date="2019-05" db="EMBL/GenBank/DDBJ databases">
        <title>The metagenome of a microbial culture collection derived from dairy environment covers the genomic content of the human microbiome.</title>
        <authorList>
            <person name="Roder T."/>
            <person name="Wuthrich D."/>
            <person name="Sattari Z."/>
            <person name="Von Ah U."/>
            <person name="Bar C."/>
            <person name="Ronchi F."/>
            <person name="Macpherson A.J."/>
            <person name="Ganal-Vonarburg S.C."/>
            <person name="Bruggmann R."/>
            <person name="Vergeres G."/>
        </authorList>
    </citation>
    <scope>NUCLEOTIDE SEQUENCE [LARGE SCALE GENOMIC DNA]</scope>
    <source>
        <strain evidence="1 2">FAM 24227</strain>
    </source>
</reference>
<dbReference type="InterPro" id="IPR012674">
    <property type="entry name" value="Calycin"/>
</dbReference>
<accession>A0A5R9DZF3</accession>
<evidence type="ECO:0000313" key="2">
    <source>
        <dbReference type="Proteomes" id="UP000306420"/>
    </source>
</evidence>
<dbReference type="Gene3D" id="2.40.128.20">
    <property type="match status" value="1"/>
</dbReference>
<dbReference type="SUPFAM" id="SSF50814">
    <property type="entry name" value="Lipocalins"/>
    <property type="match status" value="1"/>
</dbReference>
<dbReference type="EMBL" id="VBSP01000017">
    <property type="protein sequence ID" value="TLQ41456.1"/>
    <property type="molecule type" value="Genomic_DNA"/>
</dbReference>
<proteinExistence type="predicted"/>
<organism evidence="1 2">
    <name type="scientific">Ruoffia tabacinasalis</name>
    <dbReference type="NCBI Taxonomy" id="87458"/>
    <lineage>
        <taxon>Bacteria</taxon>
        <taxon>Bacillati</taxon>
        <taxon>Bacillota</taxon>
        <taxon>Bacilli</taxon>
        <taxon>Lactobacillales</taxon>
        <taxon>Aerococcaceae</taxon>
        <taxon>Ruoffia</taxon>
    </lineage>
</organism>
<comment type="caution">
    <text evidence="1">The sequence shown here is derived from an EMBL/GenBank/DDBJ whole genome shotgun (WGS) entry which is preliminary data.</text>
</comment>
<protein>
    <submittedName>
        <fullName evidence="1">DUF1934 domain-containing protein</fullName>
    </submittedName>
</protein>
<sequence>MYNYNKKSIIIVNNYRLCGENVQRKNIYLEVDQKIRYHKQAHKDEWLLETKGELVDLKTFSKISYVDREDIPIEVKWYTQRDAGHLIAEIKQPQYTLTFNPSKQTYTSYMTPQGLWELAVETEKVQFSETETGVKLMIQYQVLINEEPLGDYEFQLHYRN</sequence>
<dbReference type="Pfam" id="PF09148">
    <property type="entry name" value="DUF1934"/>
    <property type="match status" value="1"/>
</dbReference>